<organism evidence="1 2">
    <name type="scientific">Parasphingorhabdus marina DSM 22363</name>
    <dbReference type="NCBI Taxonomy" id="1123272"/>
    <lineage>
        <taxon>Bacteria</taxon>
        <taxon>Pseudomonadati</taxon>
        <taxon>Pseudomonadota</taxon>
        <taxon>Alphaproteobacteria</taxon>
        <taxon>Sphingomonadales</taxon>
        <taxon>Sphingomonadaceae</taxon>
        <taxon>Parasphingorhabdus</taxon>
    </lineage>
</organism>
<accession>A0A1N6CN29</accession>
<dbReference type="STRING" id="1123272.SAMN02745824_0386"/>
<protein>
    <submittedName>
        <fullName evidence="1">Uncharacterized protein</fullName>
    </submittedName>
</protein>
<gene>
    <name evidence="1" type="ORF">SAMN02745824_0386</name>
</gene>
<evidence type="ECO:0000313" key="2">
    <source>
        <dbReference type="Proteomes" id="UP000185192"/>
    </source>
</evidence>
<reference evidence="2" key="1">
    <citation type="submission" date="2016-11" db="EMBL/GenBank/DDBJ databases">
        <authorList>
            <person name="Varghese N."/>
            <person name="Submissions S."/>
        </authorList>
    </citation>
    <scope>NUCLEOTIDE SEQUENCE [LARGE SCALE GENOMIC DNA]</scope>
    <source>
        <strain evidence="2">DSM 22363</strain>
    </source>
</reference>
<keyword evidence="2" id="KW-1185">Reference proteome</keyword>
<sequence>MPQNRHFIKFGPGAALSANGSVSRIRLVRDGDIHLSMQVYRDRRTNCKFCLQNRLRAGTALLDVIRHDSAAHIIWHRLSWTQSKQN</sequence>
<dbReference type="Proteomes" id="UP000185192">
    <property type="component" value="Unassembled WGS sequence"/>
</dbReference>
<name>A0A1N6CN29_9SPHN</name>
<proteinExistence type="predicted"/>
<dbReference type="EMBL" id="FSQW01000001">
    <property type="protein sequence ID" value="SIN59849.1"/>
    <property type="molecule type" value="Genomic_DNA"/>
</dbReference>
<evidence type="ECO:0000313" key="1">
    <source>
        <dbReference type="EMBL" id="SIN59849.1"/>
    </source>
</evidence>
<dbReference type="AlphaFoldDB" id="A0A1N6CN29"/>